<protein>
    <recommendedName>
        <fullName evidence="3">RNA-directed DNA polymerase from mobile element jockey</fullName>
    </recommendedName>
</protein>
<comment type="caution">
    <text evidence="1">The sequence shown here is derived from an EMBL/GenBank/DDBJ whole genome shotgun (WGS) entry which is preliminary data.</text>
</comment>
<evidence type="ECO:0008006" key="3">
    <source>
        <dbReference type="Google" id="ProtNLM"/>
    </source>
</evidence>
<dbReference type="EMBL" id="BGPR01119303">
    <property type="protein sequence ID" value="GBN15348.1"/>
    <property type="molecule type" value="Genomic_DNA"/>
</dbReference>
<evidence type="ECO:0000313" key="2">
    <source>
        <dbReference type="Proteomes" id="UP000499080"/>
    </source>
</evidence>
<organism evidence="1 2">
    <name type="scientific">Araneus ventricosus</name>
    <name type="common">Orbweaver spider</name>
    <name type="synonym">Epeira ventricosa</name>
    <dbReference type="NCBI Taxonomy" id="182803"/>
    <lineage>
        <taxon>Eukaryota</taxon>
        <taxon>Metazoa</taxon>
        <taxon>Ecdysozoa</taxon>
        <taxon>Arthropoda</taxon>
        <taxon>Chelicerata</taxon>
        <taxon>Arachnida</taxon>
        <taxon>Araneae</taxon>
        <taxon>Araneomorphae</taxon>
        <taxon>Entelegynae</taxon>
        <taxon>Araneoidea</taxon>
        <taxon>Araneidae</taxon>
        <taxon>Araneus</taxon>
    </lineage>
</organism>
<keyword evidence="2" id="KW-1185">Reference proteome</keyword>
<proteinExistence type="predicted"/>
<accession>A0A4Y2LKT2</accession>
<name>A0A4Y2LKT2_ARAVE</name>
<dbReference type="Proteomes" id="UP000499080">
    <property type="component" value="Unassembled WGS sequence"/>
</dbReference>
<sequence length="102" mass="11652">MYAAPIWGLAAPINKKKIQVIQKKLLRIITNALWYIRNDVIHSDLNIETVDESITHLSRKFFIGTINHNNDLIACQISFTSNNGKHRYPYSTTNLSLSLKPS</sequence>
<dbReference type="AlphaFoldDB" id="A0A4Y2LKT2"/>
<reference evidence="1 2" key="1">
    <citation type="journal article" date="2019" name="Sci. Rep.">
        <title>Orb-weaving spider Araneus ventricosus genome elucidates the spidroin gene catalogue.</title>
        <authorList>
            <person name="Kono N."/>
            <person name="Nakamura H."/>
            <person name="Ohtoshi R."/>
            <person name="Moran D.A.P."/>
            <person name="Shinohara A."/>
            <person name="Yoshida Y."/>
            <person name="Fujiwara M."/>
            <person name="Mori M."/>
            <person name="Tomita M."/>
            <person name="Arakawa K."/>
        </authorList>
    </citation>
    <scope>NUCLEOTIDE SEQUENCE [LARGE SCALE GENOMIC DNA]</scope>
</reference>
<gene>
    <name evidence="1" type="ORF">AVEN_33192_1</name>
</gene>
<evidence type="ECO:0000313" key="1">
    <source>
        <dbReference type="EMBL" id="GBN15348.1"/>
    </source>
</evidence>